<dbReference type="CDD" id="cd00085">
    <property type="entry name" value="HNHc"/>
    <property type="match status" value="1"/>
</dbReference>
<dbReference type="GO" id="GO:0008270">
    <property type="term" value="F:zinc ion binding"/>
    <property type="evidence" value="ECO:0007669"/>
    <property type="project" value="InterPro"/>
</dbReference>
<dbReference type="HOGENOM" id="CLU_036716_1_0_2"/>
<dbReference type="InterPro" id="IPR002711">
    <property type="entry name" value="HNH"/>
</dbReference>
<dbReference type="Pfam" id="PF01844">
    <property type="entry name" value="HNH"/>
    <property type="match status" value="1"/>
</dbReference>
<dbReference type="InterPro" id="IPR003615">
    <property type="entry name" value="HNH_nuc"/>
</dbReference>
<dbReference type="STRING" id="1434110.MSHOH_3728"/>
<evidence type="ECO:0000313" key="3">
    <source>
        <dbReference type="EMBL" id="AKB80211.1"/>
    </source>
</evidence>
<dbReference type="EMBL" id="CP009516">
    <property type="protein sequence ID" value="AKB80211.1"/>
    <property type="molecule type" value="Genomic_DNA"/>
</dbReference>
<keyword evidence="3" id="KW-0255">Endonuclease</keyword>
<gene>
    <name evidence="3" type="ORF">MSHOH_3728</name>
</gene>
<dbReference type="InterPro" id="IPR047693">
    <property type="entry name" value="RNA-guided_IscB-like"/>
</dbReference>
<accession>A0A0E3SGG7</accession>
<feature type="domain" description="HNH nuclease" evidence="2">
    <location>
        <begin position="181"/>
        <end position="234"/>
    </location>
</feature>
<dbReference type="PATRIC" id="fig|1434110.4.peg.4769"/>
<feature type="compositionally biased region" description="Basic and acidic residues" evidence="1">
    <location>
        <begin position="108"/>
        <end position="121"/>
    </location>
</feature>
<dbReference type="NCBIfam" id="NF040563">
    <property type="entry name" value="guided_IscB"/>
    <property type="match status" value="1"/>
</dbReference>
<dbReference type="SMART" id="SM00507">
    <property type="entry name" value="HNHc"/>
    <property type="match status" value="1"/>
</dbReference>
<evidence type="ECO:0000259" key="2">
    <source>
        <dbReference type="SMART" id="SM00507"/>
    </source>
</evidence>
<name>A0A0E3SGG7_9EURY</name>
<dbReference type="Proteomes" id="UP000033101">
    <property type="component" value="Chromosome"/>
</dbReference>
<reference evidence="3 4" key="1">
    <citation type="submission" date="2014-07" db="EMBL/GenBank/DDBJ databases">
        <title>Methanogenic archaea and the global carbon cycle.</title>
        <authorList>
            <person name="Henriksen J.R."/>
            <person name="Luke J."/>
            <person name="Reinhart S."/>
            <person name="Benedict M.N."/>
            <person name="Youngblut N.D."/>
            <person name="Metcalf M.E."/>
            <person name="Whitaker R.J."/>
            <person name="Metcalf W.W."/>
        </authorList>
    </citation>
    <scope>NUCLEOTIDE SEQUENCE [LARGE SCALE GENOMIC DNA]</scope>
    <source>
        <strain evidence="3 4">HB-1</strain>
    </source>
</reference>
<feature type="compositionally biased region" description="Basic residues" evidence="1">
    <location>
        <begin position="97"/>
        <end position="107"/>
    </location>
</feature>
<keyword evidence="4" id="KW-1185">Reference proteome</keyword>
<evidence type="ECO:0000313" key="4">
    <source>
        <dbReference type="Proteomes" id="UP000033101"/>
    </source>
</evidence>
<dbReference type="GO" id="GO:0004519">
    <property type="term" value="F:endonuclease activity"/>
    <property type="evidence" value="ECO:0007669"/>
    <property type="project" value="UniProtKB-KW"/>
</dbReference>
<dbReference type="KEGG" id="mhor:MSHOH_3728"/>
<dbReference type="Gene3D" id="1.10.30.50">
    <property type="match status" value="1"/>
</dbReference>
<proteinExistence type="predicted"/>
<keyword evidence="3" id="KW-0378">Hydrolase</keyword>
<dbReference type="AlphaFoldDB" id="A0A0E3SGG7"/>
<keyword evidence="3" id="KW-0540">Nuclease</keyword>
<dbReference type="InterPro" id="IPR025938">
    <property type="entry name" value="RRXRR_dom"/>
</dbReference>
<protein>
    <submittedName>
        <fullName evidence="3">HNH endonuclease</fullName>
    </submittedName>
</protein>
<dbReference type="Pfam" id="PF14239">
    <property type="entry name" value="RRXRR"/>
    <property type="match status" value="1"/>
</dbReference>
<feature type="region of interest" description="Disordered" evidence="1">
    <location>
        <begin position="97"/>
        <end position="123"/>
    </location>
</feature>
<organism evidence="3 4">
    <name type="scientific">Methanosarcina horonobensis HB-1 = JCM 15518</name>
    <dbReference type="NCBI Taxonomy" id="1434110"/>
    <lineage>
        <taxon>Archaea</taxon>
        <taxon>Methanobacteriati</taxon>
        <taxon>Methanobacteriota</taxon>
        <taxon>Stenosarchaea group</taxon>
        <taxon>Methanomicrobia</taxon>
        <taxon>Methanosarcinales</taxon>
        <taxon>Methanosarcinaceae</taxon>
        <taxon>Methanosarcina</taxon>
    </lineage>
</organism>
<sequence length="342" mass="39521">MFVLNKNQKPLMPTNPAKARILLKAGKAKVVSRIPFTIKLTYNSKGYTQPVVAGMDSGSKKIGCAAVGNGKVLYQSEAEIRQDVSAKMKQRAMYRRTRRSRKTRYRPARFDNRRNSLREGRIPPSIRSKLESHFREKKFVESILPVTKWGVELASFDIHKITDPSVSGIEHQNGDQKGFYNLKAYILNRDKHTCQHCKGKSKDPKLHCHHIIFRSQKGTDTPKNLICLCNTCHDALHRGEFQLSVKRSKTKHATEIGIIKSQIKKSDWNFIETFGYETKYKREQMLELPKTHYFDAVSICCNDQKVELEDIFYLKKHVSKGDYQQRTGKDQKRRFQLVNCLG</sequence>
<dbReference type="GO" id="GO:0003676">
    <property type="term" value="F:nucleic acid binding"/>
    <property type="evidence" value="ECO:0007669"/>
    <property type="project" value="InterPro"/>
</dbReference>
<evidence type="ECO:0000256" key="1">
    <source>
        <dbReference type="SAM" id="MobiDB-lite"/>
    </source>
</evidence>